<dbReference type="AlphaFoldDB" id="A0A8G1A2G4"/>
<keyword evidence="1" id="KW-1133">Transmembrane helix</keyword>
<dbReference type="EMBL" id="CP037968">
    <property type="protein sequence ID" value="QYZ79218.1"/>
    <property type="molecule type" value="Genomic_DNA"/>
</dbReference>
<feature type="transmembrane region" description="Helical" evidence="1">
    <location>
        <begin position="33"/>
        <end position="53"/>
    </location>
</feature>
<evidence type="ECO:0000313" key="3">
    <source>
        <dbReference type="Proteomes" id="UP000826709"/>
    </source>
</evidence>
<reference evidence="2" key="1">
    <citation type="journal article" date="2005" name="Int. J. Syst. Evol. Microbiol.">
        <title>Methanofollis formosanus sp. nov., isolated from a fish pond.</title>
        <authorList>
            <person name="Wu S.Y."/>
            <person name="Chen S.C."/>
            <person name="Lai M.C."/>
        </authorList>
    </citation>
    <scope>NUCLEOTIDE SEQUENCE</scope>
    <source>
        <strain evidence="2">ML15</strain>
    </source>
</reference>
<keyword evidence="3" id="KW-1185">Reference proteome</keyword>
<evidence type="ECO:0000256" key="1">
    <source>
        <dbReference type="SAM" id="Phobius"/>
    </source>
</evidence>
<feature type="transmembrane region" description="Helical" evidence="1">
    <location>
        <begin position="7"/>
        <end position="27"/>
    </location>
</feature>
<dbReference type="OrthoDB" id="380768at2157"/>
<dbReference type="RefSeq" id="WP_220680521.1">
    <property type="nucleotide sequence ID" value="NZ_CP037968.1"/>
</dbReference>
<sequence>MTLTRSRFIVSAAGLLVTWLGLTLVWLDVVDEMSPVTLALVLGGMIGIFLPALRQTYLDEMAIFPADIVRRAWSVGFAAGSATIAVFIVLWAATAGDPKLHALFSLPVAAIAGVLIFMVTEKGVIRISSRQRGGSDD</sequence>
<accession>A0A8G1A2G4</accession>
<protein>
    <submittedName>
        <fullName evidence="2">Uncharacterized protein</fullName>
    </submittedName>
</protein>
<dbReference type="Proteomes" id="UP000826709">
    <property type="component" value="Chromosome"/>
</dbReference>
<feature type="transmembrane region" description="Helical" evidence="1">
    <location>
        <begin position="73"/>
        <end position="94"/>
    </location>
</feature>
<dbReference type="KEGG" id="mfk:E2N92_07100"/>
<feature type="transmembrane region" description="Helical" evidence="1">
    <location>
        <begin position="100"/>
        <end position="120"/>
    </location>
</feature>
<reference evidence="2" key="2">
    <citation type="submission" date="2019-03" db="EMBL/GenBank/DDBJ databases">
        <authorList>
            <person name="Chen S.-C."/>
            <person name="Wu S.-Y."/>
            <person name="Lai M.-C."/>
        </authorList>
    </citation>
    <scope>NUCLEOTIDE SEQUENCE</scope>
    <source>
        <strain evidence="2">ML15</strain>
    </source>
</reference>
<keyword evidence="1" id="KW-0812">Transmembrane</keyword>
<gene>
    <name evidence="2" type="ORF">E2N92_07100</name>
</gene>
<evidence type="ECO:0000313" key="2">
    <source>
        <dbReference type="EMBL" id="QYZ79218.1"/>
    </source>
</evidence>
<name>A0A8G1A2G4_9EURY</name>
<keyword evidence="1" id="KW-0472">Membrane</keyword>
<proteinExistence type="predicted"/>
<organism evidence="2 3">
    <name type="scientific">Methanofollis formosanus</name>
    <dbReference type="NCBI Taxonomy" id="299308"/>
    <lineage>
        <taxon>Archaea</taxon>
        <taxon>Methanobacteriati</taxon>
        <taxon>Methanobacteriota</taxon>
        <taxon>Stenosarchaea group</taxon>
        <taxon>Methanomicrobia</taxon>
        <taxon>Methanomicrobiales</taxon>
        <taxon>Methanomicrobiaceae</taxon>
        <taxon>Methanofollis</taxon>
    </lineage>
</organism>